<gene>
    <name evidence="2" type="ORF">CK820_G0005865</name>
</gene>
<proteinExistence type="predicted"/>
<dbReference type="AlphaFoldDB" id="A0A2J8P688"/>
<evidence type="ECO:0000313" key="2">
    <source>
        <dbReference type="EMBL" id="PNI79531.1"/>
    </source>
</evidence>
<evidence type="ECO:0000256" key="1">
    <source>
        <dbReference type="SAM" id="SignalP"/>
    </source>
</evidence>
<accession>A0A2J8P688</accession>
<comment type="caution">
    <text evidence="2">The sequence shown here is derived from an EMBL/GenBank/DDBJ whole genome shotgun (WGS) entry which is preliminary data.</text>
</comment>
<sequence length="56" mass="6235">MTVALRGASALLVLFLAAFLPPPQRAQDPAMVHYIYQRFRVLEQGLEKCTQAVTTC</sequence>
<organism evidence="2 3">
    <name type="scientific">Pan troglodytes</name>
    <name type="common">Chimpanzee</name>
    <dbReference type="NCBI Taxonomy" id="9598"/>
    <lineage>
        <taxon>Eukaryota</taxon>
        <taxon>Metazoa</taxon>
        <taxon>Chordata</taxon>
        <taxon>Craniata</taxon>
        <taxon>Vertebrata</taxon>
        <taxon>Euteleostomi</taxon>
        <taxon>Mammalia</taxon>
        <taxon>Eutheria</taxon>
        <taxon>Euarchontoglires</taxon>
        <taxon>Primates</taxon>
        <taxon>Haplorrhini</taxon>
        <taxon>Catarrhini</taxon>
        <taxon>Hominidae</taxon>
        <taxon>Pan</taxon>
    </lineage>
</organism>
<feature type="signal peptide" evidence="1">
    <location>
        <begin position="1"/>
        <end position="26"/>
    </location>
</feature>
<dbReference type="EMBL" id="NBAG03000219">
    <property type="protein sequence ID" value="PNI79531.1"/>
    <property type="molecule type" value="Genomic_DNA"/>
</dbReference>
<keyword evidence="1" id="KW-0732">Signal</keyword>
<dbReference type="Proteomes" id="UP000236370">
    <property type="component" value="Unassembled WGS sequence"/>
</dbReference>
<protein>
    <submittedName>
        <fullName evidence="2">OLFML1 isoform 2</fullName>
    </submittedName>
</protein>
<evidence type="ECO:0000313" key="3">
    <source>
        <dbReference type="Proteomes" id="UP000236370"/>
    </source>
</evidence>
<name>A0A2J8P688_PANTR</name>
<reference evidence="2 3" key="1">
    <citation type="submission" date="2017-12" db="EMBL/GenBank/DDBJ databases">
        <title>High-resolution comparative analysis of great ape genomes.</title>
        <authorList>
            <person name="Pollen A."/>
            <person name="Hastie A."/>
            <person name="Hormozdiari F."/>
            <person name="Dougherty M."/>
            <person name="Liu R."/>
            <person name="Chaisson M."/>
            <person name="Hoppe E."/>
            <person name="Hill C."/>
            <person name="Pang A."/>
            <person name="Hillier L."/>
            <person name="Baker C."/>
            <person name="Armstrong J."/>
            <person name="Shendure J."/>
            <person name="Paten B."/>
            <person name="Wilson R."/>
            <person name="Chao H."/>
            <person name="Schneider V."/>
            <person name="Ventura M."/>
            <person name="Kronenberg Z."/>
            <person name="Murali S."/>
            <person name="Gordon D."/>
            <person name="Cantsilieris S."/>
            <person name="Munson K."/>
            <person name="Nelson B."/>
            <person name="Raja A."/>
            <person name="Underwood J."/>
            <person name="Diekhans M."/>
            <person name="Fiddes I."/>
            <person name="Haussler D."/>
            <person name="Eichler E."/>
        </authorList>
    </citation>
    <scope>NUCLEOTIDE SEQUENCE [LARGE SCALE GENOMIC DNA]</scope>
    <source>
        <strain evidence="2">Yerkes chimp pedigree #C0471</strain>
    </source>
</reference>
<feature type="chain" id="PRO_5014387968" evidence="1">
    <location>
        <begin position="27"/>
        <end position="56"/>
    </location>
</feature>